<reference evidence="1" key="2">
    <citation type="submission" date="2020-09" db="EMBL/GenBank/DDBJ databases">
        <authorList>
            <person name="Sun Q."/>
            <person name="Zhou Y."/>
        </authorList>
    </citation>
    <scope>NUCLEOTIDE SEQUENCE</scope>
    <source>
        <strain evidence="1">CGMCC 1.15493</strain>
    </source>
</reference>
<proteinExistence type="predicted"/>
<gene>
    <name evidence="1" type="ORF">GCM10011335_18520</name>
</gene>
<reference evidence="1" key="1">
    <citation type="journal article" date="2014" name="Int. J. Syst. Evol. Microbiol.">
        <title>Complete genome sequence of Corynebacterium casei LMG S-19264T (=DSM 44701T), isolated from a smear-ripened cheese.</title>
        <authorList>
            <consortium name="US DOE Joint Genome Institute (JGI-PGF)"/>
            <person name="Walter F."/>
            <person name="Albersmeier A."/>
            <person name="Kalinowski J."/>
            <person name="Ruckert C."/>
        </authorList>
    </citation>
    <scope>NUCLEOTIDE SEQUENCE</scope>
    <source>
        <strain evidence="1">CGMCC 1.15493</strain>
    </source>
</reference>
<comment type="caution">
    <text evidence="1">The sequence shown here is derived from an EMBL/GenBank/DDBJ whole genome shotgun (WGS) entry which is preliminary data.</text>
</comment>
<protein>
    <submittedName>
        <fullName evidence="1">Uncharacterized protein</fullName>
    </submittedName>
</protein>
<evidence type="ECO:0000313" key="2">
    <source>
        <dbReference type="Proteomes" id="UP000613160"/>
    </source>
</evidence>
<dbReference type="EMBL" id="BMJJ01000003">
    <property type="protein sequence ID" value="GGD16065.1"/>
    <property type="molecule type" value="Genomic_DNA"/>
</dbReference>
<organism evidence="1 2">
    <name type="scientific">Aureimonas glaciei</name>
    <dbReference type="NCBI Taxonomy" id="1776957"/>
    <lineage>
        <taxon>Bacteria</taxon>
        <taxon>Pseudomonadati</taxon>
        <taxon>Pseudomonadota</taxon>
        <taxon>Alphaproteobacteria</taxon>
        <taxon>Hyphomicrobiales</taxon>
        <taxon>Aurantimonadaceae</taxon>
        <taxon>Aureimonas</taxon>
    </lineage>
</organism>
<evidence type="ECO:0000313" key="1">
    <source>
        <dbReference type="EMBL" id="GGD16065.1"/>
    </source>
</evidence>
<keyword evidence="2" id="KW-1185">Reference proteome</keyword>
<dbReference type="AlphaFoldDB" id="A0A916XWS1"/>
<sequence length="85" mass="9624">MDFQNDEREFLTANRAIKVDEDGIERYVGLTEDESVEYLILSRANDSGGLAGADQVRYATLHDKHETARQVYARGEKSLHPSQKP</sequence>
<name>A0A916XWS1_9HYPH</name>
<dbReference type="RefSeq" id="WP_188850275.1">
    <property type="nucleotide sequence ID" value="NZ_BMJJ01000003.1"/>
</dbReference>
<dbReference type="Proteomes" id="UP000613160">
    <property type="component" value="Unassembled WGS sequence"/>
</dbReference>
<accession>A0A916XWS1</accession>